<dbReference type="RefSeq" id="WP_030259186.1">
    <property type="nucleotide sequence ID" value="NZ_JBHEZZ010000024.1"/>
</dbReference>
<evidence type="ECO:0000259" key="8">
    <source>
        <dbReference type="PROSITE" id="PS50893"/>
    </source>
</evidence>
<name>A0ABV6UWM5_9ACTN</name>
<dbReference type="InterPro" id="IPR050086">
    <property type="entry name" value="MetN_ABC_transporter-like"/>
</dbReference>
<dbReference type="SMART" id="SM00382">
    <property type="entry name" value="AAA"/>
    <property type="match status" value="1"/>
</dbReference>
<evidence type="ECO:0000256" key="3">
    <source>
        <dbReference type="ARBA" id="ARBA00022448"/>
    </source>
</evidence>
<evidence type="ECO:0000256" key="4">
    <source>
        <dbReference type="ARBA" id="ARBA00022475"/>
    </source>
</evidence>
<dbReference type="Gene3D" id="3.40.50.300">
    <property type="entry name" value="P-loop containing nucleotide triphosphate hydrolases"/>
    <property type="match status" value="1"/>
</dbReference>
<dbReference type="PROSITE" id="PS50893">
    <property type="entry name" value="ABC_TRANSPORTER_2"/>
    <property type="match status" value="1"/>
</dbReference>
<comment type="subcellular location">
    <subcellularLocation>
        <location evidence="1">Cell membrane</location>
        <topology evidence="1">Peripheral membrane protein</topology>
    </subcellularLocation>
</comment>
<evidence type="ECO:0000256" key="2">
    <source>
        <dbReference type="ARBA" id="ARBA00005417"/>
    </source>
</evidence>
<evidence type="ECO:0000256" key="6">
    <source>
        <dbReference type="ARBA" id="ARBA00022840"/>
    </source>
</evidence>
<keyword evidence="3" id="KW-0813">Transport</keyword>
<dbReference type="InterPro" id="IPR003439">
    <property type="entry name" value="ABC_transporter-like_ATP-bd"/>
</dbReference>
<feature type="domain" description="ABC transporter" evidence="8">
    <location>
        <begin position="13"/>
        <end position="237"/>
    </location>
</feature>
<evidence type="ECO:0000256" key="5">
    <source>
        <dbReference type="ARBA" id="ARBA00022741"/>
    </source>
</evidence>
<comment type="similarity">
    <text evidence="2">Belongs to the ABC transporter superfamily.</text>
</comment>
<dbReference type="InterPro" id="IPR027417">
    <property type="entry name" value="P-loop_NTPase"/>
</dbReference>
<dbReference type="PANTHER" id="PTHR43166:SF9">
    <property type="entry name" value="GLUTAMATE_ASPARTATE IMPORT ATP-BINDING PROTEIN GLTL"/>
    <property type="match status" value="1"/>
</dbReference>
<proteinExistence type="inferred from homology"/>
<keyword evidence="5" id="KW-0547">Nucleotide-binding</keyword>
<dbReference type="EMBL" id="JBHEZZ010000024">
    <property type="protein sequence ID" value="MFC1405851.1"/>
    <property type="molecule type" value="Genomic_DNA"/>
</dbReference>
<dbReference type="InterPro" id="IPR003593">
    <property type="entry name" value="AAA+_ATPase"/>
</dbReference>
<dbReference type="GO" id="GO:0005524">
    <property type="term" value="F:ATP binding"/>
    <property type="evidence" value="ECO:0007669"/>
    <property type="project" value="UniProtKB-KW"/>
</dbReference>
<evidence type="ECO:0000313" key="9">
    <source>
        <dbReference type="EMBL" id="MFC1405851.1"/>
    </source>
</evidence>
<organism evidence="9 10">
    <name type="scientific">Streptacidiphilus cavernicola</name>
    <dbReference type="NCBI Taxonomy" id="3342716"/>
    <lineage>
        <taxon>Bacteria</taxon>
        <taxon>Bacillati</taxon>
        <taxon>Actinomycetota</taxon>
        <taxon>Actinomycetes</taxon>
        <taxon>Kitasatosporales</taxon>
        <taxon>Streptomycetaceae</taxon>
        <taxon>Streptacidiphilus</taxon>
    </lineage>
</organism>
<evidence type="ECO:0000256" key="1">
    <source>
        <dbReference type="ARBA" id="ARBA00004202"/>
    </source>
</evidence>
<keyword evidence="6 9" id="KW-0067">ATP-binding</keyword>
<keyword evidence="4" id="KW-1003">Cell membrane</keyword>
<protein>
    <submittedName>
        <fullName evidence="9">Amino acid ABC transporter ATP-binding protein</fullName>
    </submittedName>
</protein>
<keyword evidence="7" id="KW-0472">Membrane</keyword>
<accession>A0ABV6UWM5</accession>
<evidence type="ECO:0000313" key="10">
    <source>
        <dbReference type="Proteomes" id="UP001592528"/>
    </source>
</evidence>
<dbReference type="SUPFAM" id="SSF52540">
    <property type="entry name" value="P-loop containing nucleoside triphosphate hydrolases"/>
    <property type="match status" value="1"/>
</dbReference>
<dbReference type="Pfam" id="PF00005">
    <property type="entry name" value="ABC_tran"/>
    <property type="match status" value="1"/>
</dbReference>
<gene>
    <name evidence="9" type="ORF">ACEZDJ_31630</name>
</gene>
<keyword evidence="10" id="KW-1185">Reference proteome</keyword>
<dbReference type="PANTHER" id="PTHR43166">
    <property type="entry name" value="AMINO ACID IMPORT ATP-BINDING PROTEIN"/>
    <property type="match status" value="1"/>
</dbReference>
<comment type="caution">
    <text evidence="9">The sequence shown here is derived from an EMBL/GenBank/DDBJ whole genome shotgun (WGS) entry which is preliminary data.</text>
</comment>
<dbReference type="Proteomes" id="UP001592528">
    <property type="component" value="Unassembled WGS sequence"/>
</dbReference>
<sequence length="247" mass="26575">MRDGVQQEGASLVTLRGVSKRQGLVQVLHEIDLDLCAGEVVAVLGPLGAGKSTLFRAINGAERIDSGSICVEGRKLLPRRRPLLWTRRPARDPDELFAYRTVLQNVALGQAWLRRLTQAEAARRAQVLLERVGAGDCAASYPWELTSGQRQLVSIARALAVNPRLLLLDEPCGTGAPTVLRELAAEGMAALLATSDPAFARAAADRILFMAGGRIIERATPEEFFTTPRTARARDFLAGGANGGAQR</sequence>
<reference evidence="9 10" key="1">
    <citation type="submission" date="2024-09" db="EMBL/GenBank/DDBJ databases">
        <authorList>
            <person name="Lee S.D."/>
        </authorList>
    </citation>
    <scope>NUCLEOTIDE SEQUENCE [LARGE SCALE GENOMIC DNA]</scope>
    <source>
        <strain evidence="9 10">N1-5</strain>
    </source>
</reference>
<evidence type="ECO:0000256" key="7">
    <source>
        <dbReference type="ARBA" id="ARBA00023136"/>
    </source>
</evidence>